<evidence type="ECO:0000313" key="5">
    <source>
        <dbReference type="EMBL" id="TLS37002.1"/>
    </source>
</evidence>
<dbReference type="SUPFAM" id="SSF46785">
    <property type="entry name" value="Winged helix' DNA-binding domain"/>
    <property type="match status" value="1"/>
</dbReference>
<organism evidence="5 6">
    <name type="scientific">Exobacillus caeni</name>
    <dbReference type="NCBI Taxonomy" id="2574798"/>
    <lineage>
        <taxon>Bacteria</taxon>
        <taxon>Bacillati</taxon>
        <taxon>Bacillota</taxon>
        <taxon>Bacilli</taxon>
        <taxon>Bacillales</taxon>
        <taxon>Guptibacillaceae</taxon>
        <taxon>Exobacillus</taxon>
    </lineage>
</organism>
<evidence type="ECO:0000259" key="4">
    <source>
        <dbReference type="PROSITE" id="PS51118"/>
    </source>
</evidence>
<keyword evidence="1" id="KW-0805">Transcription regulation</keyword>
<dbReference type="PROSITE" id="PS51118">
    <property type="entry name" value="HTH_HXLR"/>
    <property type="match status" value="1"/>
</dbReference>
<dbReference type="InterPro" id="IPR002577">
    <property type="entry name" value="HTH_HxlR"/>
</dbReference>
<dbReference type="EMBL" id="SWLG01000008">
    <property type="protein sequence ID" value="TLS37002.1"/>
    <property type="molecule type" value="Genomic_DNA"/>
</dbReference>
<dbReference type="GO" id="GO:0003677">
    <property type="term" value="F:DNA binding"/>
    <property type="evidence" value="ECO:0007669"/>
    <property type="project" value="UniProtKB-KW"/>
</dbReference>
<dbReference type="OrthoDB" id="9791143at2"/>
<evidence type="ECO:0000256" key="1">
    <source>
        <dbReference type="ARBA" id="ARBA00023015"/>
    </source>
</evidence>
<protein>
    <submittedName>
        <fullName evidence="5">Winged helix-turn-helix transcriptional regulator</fullName>
    </submittedName>
</protein>
<dbReference type="AlphaFoldDB" id="A0A5R9F069"/>
<dbReference type="Pfam" id="PF01638">
    <property type="entry name" value="HxlR"/>
    <property type="match status" value="1"/>
</dbReference>
<dbReference type="PANTHER" id="PTHR33204:SF29">
    <property type="entry name" value="TRANSCRIPTIONAL REGULATOR"/>
    <property type="match status" value="1"/>
</dbReference>
<evidence type="ECO:0000256" key="3">
    <source>
        <dbReference type="ARBA" id="ARBA00023163"/>
    </source>
</evidence>
<dbReference type="InterPro" id="IPR036390">
    <property type="entry name" value="WH_DNA-bd_sf"/>
</dbReference>
<dbReference type="Gene3D" id="1.10.10.10">
    <property type="entry name" value="Winged helix-like DNA-binding domain superfamily/Winged helix DNA-binding domain"/>
    <property type="match status" value="1"/>
</dbReference>
<keyword evidence="6" id="KW-1185">Reference proteome</keyword>
<keyword evidence="2" id="KW-0238">DNA-binding</keyword>
<keyword evidence="3" id="KW-0804">Transcription</keyword>
<gene>
    <name evidence="5" type="ORF">FCL54_12920</name>
</gene>
<comment type="caution">
    <text evidence="5">The sequence shown here is derived from an EMBL/GenBank/DDBJ whole genome shotgun (WGS) entry which is preliminary data.</text>
</comment>
<proteinExistence type="predicted"/>
<sequence>MEHIKLTLDVICGKWKWAILVTLYEETLRFGELKKRIPKIPHQSLIKQIKELEKDGLVHRQSYKAVPPEVEYSLTTYGRSVIGLLEEMAEWGYRHRNITREKISDFKKDQFSV</sequence>
<evidence type="ECO:0000256" key="2">
    <source>
        <dbReference type="ARBA" id="ARBA00023125"/>
    </source>
</evidence>
<evidence type="ECO:0000313" key="6">
    <source>
        <dbReference type="Proteomes" id="UP000308230"/>
    </source>
</evidence>
<dbReference type="Proteomes" id="UP000308230">
    <property type="component" value="Unassembled WGS sequence"/>
</dbReference>
<dbReference type="InterPro" id="IPR036388">
    <property type="entry name" value="WH-like_DNA-bd_sf"/>
</dbReference>
<accession>A0A5R9F069</accession>
<name>A0A5R9F069_9BACL</name>
<dbReference type="PANTHER" id="PTHR33204">
    <property type="entry name" value="TRANSCRIPTIONAL REGULATOR, MARR FAMILY"/>
    <property type="match status" value="1"/>
</dbReference>
<feature type="domain" description="HTH hxlR-type" evidence="4">
    <location>
        <begin position="1"/>
        <end position="100"/>
    </location>
</feature>
<reference evidence="5 6" key="1">
    <citation type="submission" date="2019-04" db="EMBL/GenBank/DDBJ databases">
        <title>Bacillus caeni sp. nov., a bacterium isolated from mangrove sediment.</title>
        <authorList>
            <person name="Huang H."/>
            <person name="Mo K."/>
            <person name="Hu Y."/>
        </authorList>
    </citation>
    <scope>NUCLEOTIDE SEQUENCE [LARGE SCALE GENOMIC DNA]</scope>
    <source>
        <strain evidence="5 6">HB172195</strain>
    </source>
</reference>